<reference evidence="2" key="1">
    <citation type="journal article" date="2019" name="bioRxiv">
        <title>The Genome of the Zebra Mussel, Dreissena polymorpha: A Resource for Invasive Species Research.</title>
        <authorList>
            <person name="McCartney M.A."/>
            <person name="Auch B."/>
            <person name="Kono T."/>
            <person name="Mallez S."/>
            <person name="Zhang Y."/>
            <person name="Obille A."/>
            <person name="Becker A."/>
            <person name="Abrahante J.E."/>
            <person name="Garbe J."/>
            <person name="Badalamenti J.P."/>
            <person name="Herman A."/>
            <person name="Mangelson H."/>
            <person name="Liachko I."/>
            <person name="Sullivan S."/>
            <person name="Sone E.D."/>
            <person name="Koren S."/>
            <person name="Silverstein K.A.T."/>
            <person name="Beckman K.B."/>
            <person name="Gohl D.M."/>
        </authorList>
    </citation>
    <scope>NUCLEOTIDE SEQUENCE</scope>
    <source>
        <strain evidence="2">Duluth1</strain>
        <tissue evidence="2">Whole animal</tissue>
    </source>
</reference>
<proteinExistence type="predicted"/>
<keyword evidence="3" id="KW-1185">Reference proteome</keyword>
<sequence>MSALREHSADTTLTKVPTVIANPRKASNNDNKSGRRNSAVTEQSQSPLKDNDQHKIGRYIKTSRNIIFNPKDLDNITVQSGTLTSHPLVHESNYINVAVKDKLFDGDARRGDTDLKQFAGLDRRPINTDRYVRDNGARDSFATSRLTDRSTGTFPGKEQAVNEGGVPYNGARPKTVVSDAPKRNKISIPNQPPVTTVANGDKPDHSSRVVLYSHVPKSPKDDRNSARTSSCQSDGMCGPSSSDVLTPTQGPVSVPAVVNSSLLRQEKTIQKDQSLYEELMKEMLKFDISTDHSSHQLELLIEKEAHLEQEYDLVNMTIQEIYSVDYDMNKQSSVVKSIENVFSDIRNAAKEMALRMLKQEPTEDEKAILESSLRQAEKMFK</sequence>
<evidence type="ECO:0000313" key="2">
    <source>
        <dbReference type="EMBL" id="KAH3834330.1"/>
    </source>
</evidence>
<dbReference type="AlphaFoldDB" id="A0A9D4QL51"/>
<feature type="compositionally biased region" description="Polar residues" evidence="1">
    <location>
        <begin position="144"/>
        <end position="153"/>
    </location>
</feature>
<feature type="compositionally biased region" description="Polar residues" evidence="1">
    <location>
        <begin position="187"/>
        <end position="198"/>
    </location>
</feature>
<reference evidence="2" key="2">
    <citation type="submission" date="2020-11" db="EMBL/GenBank/DDBJ databases">
        <authorList>
            <person name="McCartney M.A."/>
            <person name="Auch B."/>
            <person name="Kono T."/>
            <person name="Mallez S."/>
            <person name="Becker A."/>
            <person name="Gohl D.M."/>
            <person name="Silverstein K.A.T."/>
            <person name="Koren S."/>
            <person name="Bechman K.B."/>
            <person name="Herman A."/>
            <person name="Abrahante J.E."/>
            <person name="Garbe J."/>
        </authorList>
    </citation>
    <scope>NUCLEOTIDE SEQUENCE</scope>
    <source>
        <strain evidence="2">Duluth1</strain>
        <tissue evidence="2">Whole animal</tissue>
    </source>
</reference>
<feature type="compositionally biased region" description="Polar residues" evidence="1">
    <location>
        <begin position="226"/>
        <end position="251"/>
    </location>
</feature>
<protein>
    <submittedName>
        <fullName evidence="2">Uncharacterized protein</fullName>
    </submittedName>
</protein>
<name>A0A9D4QL51_DREPO</name>
<feature type="region of interest" description="Disordered" evidence="1">
    <location>
        <begin position="144"/>
        <end position="251"/>
    </location>
</feature>
<accession>A0A9D4QL51</accession>
<dbReference type="EMBL" id="JAIWYP010000004">
    <property type="protein sequence ID" value="KAH3834330.1"/>
    <property type="molecule type" value="Genomic_DNA"/>
</dbReference>
<gene>
    <name evidence="2" type="ORF">DPMN_107653</name>
</gene>
<feature type="region of interest" description="Disordered" evidence="1">
    <location>
        <begin position="1"/>
        <end position="54"/>
    </location>
</feature>
<evidence type="ECO:0000313" key="3">
    <source>
        <dbReference type="Proteomes" id="UP000828390"/>
    </source>
</evidence>
<evidence type="ECO:0000256" key="1">
    <source>
        <dbReference type="SAM" id="MobiDB-lite"/>
    </source>
</evidence>
<dbReference type="Proteomes" id="UP000828390">
    <property type="component" value="Unassembled WGS sequence"/>
</dbReference>
<feature type="compositionally biased region" description="Polar residues" evidence="1">
    <location>
        <begin position="25"/>
        <end position="48"/>
    </location>
</feature>
<comment type="caution">
    <text evidence="2">The sequence shown here is derived from an EMBL/GenBank/DDBJ whole genome shotgun (WGS) entry which is preliminary data.</text>
</comment>
<organism evidence="2 3">
    <name type="scientific">Dreissena polymorpha</name>
    <name type="common">Zebra mussel</name>
    <name type="synonym">Mytilus polymorpha</name>
    <dbReference type="NCBI Taxonomy" id="45954"/>
    <lineage>
        <taxon>Eukaryota</taxon>
        <taxon>Metazoa</taxon>
        <taxon>Spiralia</taxon>
        <taxon>Lophotrochozoa</taxon>
        <taxon>Mollusca</taxon>
        <taxon>Bivalvia</taxon>
        <taxon>Autobranchia</taxon>
        <taxon>Heteroconchia</taxon>
        <taxon>Euheterodonta</taxon>
        <taxon>Imparidentia</taxon>
        <taxon>Neoheterodontei</taxon>
        <taxon>Myida</taxon>
        <taxon>Dreissenoidea</taxon>
        <taxon>Dreissenidae</taxon>
        <taxon>Dreissena</taxon>
    </lineage>
</organism>